<sequence>MRFHVVSLPHTQTTIAYQPCAYTQKARRFATMMTEHGHDVILYGGEENDALCAEFVPLVTKAEQAEWFGGNDPTKEISNLTWDPHDHHWRVANARAISEIAARKRERDFIGVLGGCCQQAIADTLPELMTVEFGIGYSGVFAKYRVFESYAWMHSVYGARTTVSDVMSARGEFYDAVIPNYYAVEEFPYSADKDDYFLFIGRLIEAKGIQIAIDTCTRLGVKLIVAGASAGEVPTAECVEYVGVVDSVRRGELMSRARAVFVPTLYLEPFGGVHAEAMLCGTPVITTDWGVFTETVQQGVQGFRCRTLREFCTAAETVDKLDYRAIREYAIGKFSTDAVAPQYETYFERLLDLWDDGWYAR</sequence>
<accession>A0A4R1F1B3</accession>
<dbReference type="Gene3D" id="3.40.50.2000">
    <property type="entry name" value="Glycogen Phosphorylase B"/>
    <property type="match status" value="1"/>
</dbReference>
<dbReference type="Proteomes" id="UP000294856">
    <property type="component" value="Unassembled WGS sequence"/>
</dbReference>
<dbReference type="SUPFAM" id="SSF53756">
    <property type="entry name" value="UDP-Glycosyltransferase/glycogen phosphorylase"/>
    <property type="match status" value="1"/>
</dbReference>
<evidence type="ECO:0000313" key="4">
    <source>
        <dbReference type="Proteomes" id="UP000294856"/>
    </source>
</evidence>
<keyword evidence="1 3" id="KW-0808">Transferase</keyword>
<evidence type="ECO:0000256" key="1">
    <source>
        <dbReference type="ARBA" id="ARBA00022679"/>
    </source>
</evidence>
<dbReference type="InterPro" id="IPR001296">
    <property type="entry name" value="Glyco_trans_1"/>
</dbReference>
<dbReference type="PANTHER" id="PTHR12526">
    <property type="entry name" value="GLYCOSYLTRANSFERASE"/>
    <property type="match status" value="1"/>
</dbReference>
<dbReference type="AlphaFoldDB" id="A0A4R1F1B3"/>
<dbReference type="EMBL" id="SMFR01000016">
    <property type="protein sequence ID" value="TCJ87976.1"/>
    <property type="molecule type" value="Genomic_DNA"/>
</dbReference>
<dbReference type="STRING" id="1210063.GCA_001612665_06658"/>
<proteinExistence type="predicted"/>
<organism evidence="3 4">
    <name type="scientific">Nocardia alba</name>
    <dbReference type="NCBI Taxonomy" id="225051"/>
    <lineage>
        <taxon>Bacteria</taxon>
        <taxon>Bacillati</taxon>
        <taxon>Actinomycetota</taxon>
        <taxon>Actinomycetes</taxon>
        <taxon>Mycobacteriales</taxon>
        <taxon>Nocardiaceae</taxon>
        <taxon>Nocardia</taxon>
    </lineage>
</organism>
<name>A0A4R1F1B3_9NOCA</name>
<feature type="domain" description="Glycosyl transferase family 1" evidence="2">
    <location>
        <begin position="191"/>
        <end position="305"/>
    </location>
</feature>
<dbReference type="Pfam" id="PF00534">
    <property type="entry name" value="Glycos_transf_1"/>
    <property type="match status" value="1"/>
</dbReference>
<dbReference type="GO" id="GO:0016757">
    <property type="term" value="F:glycosyltransferase activity"/>
    <property type="evidence" value="ECO:0007669"/>
    <property type="project" value="InterPro"/>
</dbReference>
<keyword evidence="4" id="KW-1185">Reference proteome</keyword>
<dbReference type="RefSeq" id="WP_165914901.1">
    <property type="nucleotide sequence ID" value="NZ_SMFR01000016.1"/>
</dbReference>
<evidence type="ECO:0000259" key="2">
    <source>
        <dbReference type="Pfam" id="PF00534"/>
    </source>
</evidence>
<reference evidence="3 4" key="1">
    <citation type="submission" date="2019-03" db="EMBL/GenBank/DDBJ databases">
        <title>Genomic Encyclopedia of Type Strains, Phase IV (KMG-IV): sequencing the most valuable type-strain genomes for metagenomic binning, comparative biology and taxonomic classification.</title>
        <authorList>
            <person name="Goeker M."/>
        </authorList>
    </citation>
    <scope>NUCLEOTIDE SEQUENCE [LARGE SCALE GENOMIC DNA]</scope>
    <source>
        <strain evidence="3 4">DSM 44684</strain>
    </source>
</reference>
<gene>
    <name evidence="3" type="ORF">DFR71_6706</name>
</gene>
<evidence type="ECO:0000313" key="3">
    <source>
        <dbReference type="EMBL" id="TCJ87976.1"/>
    </source>
</evidence>
<comment type="caution">
    <text evidence="3">The sequence shown here is derived from an EMBL/GenBank/DDBJ whole genome shotgun (WGS) entry which is preliminary data.</text>
</comment>
<protein>
    <submittedName>
        <fullName evidence="3">Glycosyltransferase involved in cell wall biosynthesis</fullName>
    </submittedName>
</protein>